<dbReference type="AlphaFoldDB" id="A0A834Z4V1"/>
<feature type="domain" description="Leucine-rich repeat-containing N-terminal plant-type" evidence="4">
    <location>
        <begin position="257"/>
        <end position="292"/>
    </location>
</feature>
<evidence type="ECO:0000313" key="5">
    <source>
        <dbReference type="EMBL" id="KAF8398303.1"/>
    </source>
</evidence>
<dbReference type="Pfam" id="PF08263">
    <property type="entry name" value="LRRNT_2"/>
    <property type="match status" value="1"/>
</dbReference>
<comment type="caution">
    <text evidence="5">The sequence shown here is derived from an EMBL/GenBank/DDBJ whole genome shotgun (WGS) entry which is preliminary data.</text>
</comment>
<keyword evidence="2" id="KW-0677">Repeat</keyword>
<feature type="compositionally biased region" description="Low complexity" evidence="3">
    <location>
        <begin position="99"/>
        <end position="119"/>
    </location>
</feature>
<dbReference type="InterPro" id="IPR013210">
    <property type="entry name" value="LRR_N_plant-typ"/>
</dbReference>
<evidence type="ECO:0000256" key="1">
    <source>
        <dbReference type="ARBA" id="ARBA00022614"/>
    </source>
</evidence>
<dbReference type="Proteomes" id="UP000655225">
    <property type="component" value="Unassembled WGS sequence"/>
</dbReference>
<feature type="region of interest" description="Disordered" evidence="3">
    <location>
        <begin position="195"/>
        <end position="232"/>
    </location>
</feature>
<evidence type="ECO:0000259" key="4">
    <source>
        <dbReference type="Pfam" id="PF08263"/>
    </source>
</evidence>
<organism evidence="5 6">
    <name type="scientific">Tetracentron sinense</name>
    <name type="common">Spur-leaf</name>
    <dbReference type="NCBI Taxonomy" id="13715"/>
    <lineage>
        <taxon>Eukaryota</taxon>
        <taxon>Viridiplantae</taxon>
        <taxon>Streptophyta</taxon>
        <taxon>Embryophyta</taxon>
        <taxon>Tracheophyta</taxon>
        <taxon>Spermatophyta</taxon>
        <taxon>Magnoliopsida</taxon>
        <taxon>Trochodendrales</taxon>
        <taxon>Trochodendraceae</taxon>
        <taxon>Tetracentron</taxon>
    </lineage>
</organism>
<feature type="region of interest" description="Disordered" evidence="3">
    <location>
        <begin position="99"/>
        <end position="176"/>
    </location>
</feature>
<reference evidence="5 6" key="1">
    <citation type="submission" date="2020-04" db="EMBL/GenBank/DDBJ databases">
        <title>Plant Genome Project.</title>
        <authorList>
            <person name="Zhang R.-G."/>
        </authorList>
    </citation>
    <scope>NUCLEOTIDE SEQUENCE [LARGE SCALE GENOMIC DNA]</scope>
    <source>
        <strain evidence="5">YNK0</strain>
        <tissue evidence="5">Leaf</tissue>
    </source>
</reference>
<feature type="compositionally biased region" description="Polar residues" evidence="3">
    <location>
        <begin position="197"/>
        <end position="216"/>
    </location>
</feature>
<keyword evidence="6" id="KW-1185">Reference proteome</keyword>
<feature type="region of interest" description="Disordered" evidence="3">
    <location>
        <begin position="40"/>
        <end position="78"/>
    </location>
</feature>
<evidence type="ECO:0000256" key="2">
    <source>
        <dbReference type="ARBA" id="ARBA00022737"/>
    </source>
</evidence>
<dbReference type="EMBL" id="JABCRI010000011">
    <property type="protein sequence ID" value="KAF8398303.1"/>
    <property type="molecule type" value="Genomic_DNA"/>
</dbReference>
<keyword evidence="1" id="KW-0433">Leucine-rich repeat</keyword>
<proteinExistence type="predicted"/>
<feature type="compositionally biased region" description="Polar residues" evidence="3">
    <location>
        <begin position="150"/>
        <end position="161"/>
    </location>
</feature>
<dbReference type="OrthoDB" id="1684970at2759"/>
<feature type="compositionally biased region" description="Polar residues" evidence="3">
    <location>
        <begin position="40"/>
        <end position="61"/>
    </location>
</feature>
<gene>
    <name evidence="5" type="ORF">HHK36_017230</name>
</gene>
<evidence type="ECO:0000313" key="6">
    <source>
        <dbReference type="Proteomes" id="UP000655225"/>
    </source>
</evidence>
<accession>A0A834Z4V1</accession>
<protein>
    <recommendedName>
        <fullName evidence="4">Leucine-rich repeat-containing N-terminal plant-type domain-containing protein</fullName>
    </recommendedName>
</protein>
<sequence>MLSQQHSTPLETPIVVQNLEVVEIDPSPKDLTVDVMAEDSCNSPSLPNRNTCSTTSSQTVSLPGILGPAPFPDRNSIPLQSSSQQLVANPLQITYSNNSLRSSISRPSPSQSDSIHSDQATTEHQNLGASQPQFDSMQSDQATTEHHISRASQPQSDSITDSAPKEHTNNSKTNLHIPTDYAAAPAINLEIDVNAKPTPSSASTATQHDIPSNSHPMLTRSKDGTLPGAPKTFSATRHQIPLALLTTTSQIHTAPSSLKASLEDPLLYLNSSWNFSDNSEGSICKFTGVECWHPDENRVMNI</sequence>
<name>A0A834Z4V1_TETSI</name>
<feature type="compositionally biased region" description="Polar residues" evidence="3">
    <location>
        <begin position="120"/>
        <end position="142"/>
    </location>
</feature>
<evidence type="ECO:0000256" key="3">
    <source>
        <dbReference type="SAM" id="MobiDB-lite"/>
    </source>
</evidence>